<dbReference type="PANTHER" id="PTHR43194:SF5">
    <property type="entry name" value="PIMELOYL-[ACYL-CARRIER PROTEIN] METHYL ESTER ESTERASE"/>
    <property type="match status" value="1"/>
</dbReference>
<evidence type="ECO:0000313" key="3">
    <source>
        <dbReference type="Proteomes" id="UP001501706"/>
    </source>
</evidence>
<proteinExistence type="predicted"/>
<comment type="caution">
    <text evidence="2">The sequence shown here is derived from an EMBL/GenBank/DDBJ whole genome shotgun (WGS) entry which is preliminary data.</text>
</comment>
<dbReference type="InterPro" id="IPR000073">
    <property type="entry name" value="AB_hydrolase_1"/>
</dbReference>
<name>A0ABN1BS08_9BURK</name>
<evidence type="ECO:0000259" key="1">
    <source>
        <dbReference type="Pfam" id="PF12697"/>
    </source>
</evidence>
<evidence type="ECO:0000313" key="2">
    <source>
        <dbReference type="EMBL" id="GAA0504387.1"/>
    </source>
</evidence>
<dbReference type="RefSeq" id="WP_343927506.1">
    <property type="nucleotide sequence ID" value="NZ_BAAAEN010000006.1"/>
</dbReference>
<keyword evidence="2" id="KW-0378">Hydrolase</keyword>
<dbReference type="InterPro" id="IPR029058">
    <property type="entry name" value="AB_hydrolase_fold"/>
</dbReference>
<dbReference type="Gene3D" id="3.40.50.1820">
    <property type="entry name" value="alpha/beta hydrolase"/>
    <property type="match status" value="1"/>
</dbReference>
<feature type="domain" description="AB hydrolase-1" evidence="1">
    <location>
        <begin position="7"/>
        <end position="227"/>
    </location>
</feature>
<protein>
    <submittedName>
        <fullName evidence="2">Alpha/beta fold hydrolase</fullName>
    </submittedName>
</protein>
<dbReference type="Proteomes" id="UP001501706">
    <property type="component" value="Unassembled WGS sequence"/>
</dbReference>
<sequence length="237" mass="25222">MSRPLMVLIPGMLNTAAVWDGVRACLGDGADVCIPDVAGSPSVSDMAQSAWAAIGEQGTDRPLLLCGFSMGGYVALELLRRFDPEPAGLVLLATSARGETEEGAAARLKAIAAMEKDYGRFVGNVADFSTSPAHPRREQVKSRLADMAQELGIQAAIQQTRAVRERRDARDLLPQVRCPALVACGRDDRVTPMPLSEEMAGLLPRARLRGIETAGHLVPLEQPAAVAGLLTEALQGW</sequence>
<accession>A0ABN1BS08</accession>
<dbReference type="SUPFAM" id="SSF53474">
    <property type="entry name" value="alpha/beta-Hydrolases"/>
    <property type="match status" value="1"/>
</dbReference>
<dbReference type="Pfam" id="PF12697">
    <property type="entry name" value="Abhydrolase_6"/>
    <property type="match status" value="1"/>
</dbReference>
<reference evidence="2 3" key="1">
    <citation type="journal article" date="2019" name="Int. J. Syst. Evol. Microbiol.">
        <title>The Global Catalogue of Microorganisms (GCM) 10K type strain sequencing project: providing services to taxonomists for standard genome sequencing and annotation.</title>
        <authorList>
            <consortium name="The Broad Institute Genomics Platform"/>
            <consortium name="The Broad Institute Genome Sequencing Center for Infectious Disease"/>
            <person name="Wu L."/>
            <person name="Ma J."/>
        </authorList>
    </citation>
    <scope>NUCLEOTIDE SEQUENCE [LARGE SCALE GENOMIC DNA]</scope>
    <source>
        <strain evidence="2 3">JCM 14330</strain>
    </source>
</reference>
<dbReference type="EMBL" id="BAAAEN010000006">
    <property type="protein sequence ID" value="GAA0504387.1"/>
    <property type="molecule type" value="Genomic_DNA"/>
</dbReference>
<dbReference type="GO" id="GO:0016787">
    <property type="term" value="F:hydrolase activity"/>
    <property type="evidence" value="ECO:0007669"/>
    <property type="project" value="UniProtKB-KW"/>
</dbReference>
<organism evidence="2 3">
    <name type="scientific">Pigmentiphaga daeguensis</name>
    <dbReference type="NCBI Taxonomy" id="414049"/>
    <lineage>
        <taxon>Bacteria</taxon>
        <taxon>Pseudomonadati</taxon>
        <taxon>Pseudomonadota</taxon>
        <taxon>Betaproteobacteria</taxon>
        <taxon>Burkholderiales</taxon>
        <taxon>Alcaligenaceae</taxon>
        <taxon>Pigmentiphaga</taxon>
    </lineage>
</organism>
<keyword evidence="3" id="KW-1185">Reference proteome</keyword>
<dbReference type="PANTHER" id="PTHR43194">
    <property type="entry name" value="HYDROLASE ALPHA/BETA FOLD FAMILY"/>
    <property type="match status" value="1"/>
</dbReference>
<dbReference type="InterPro" id="IPR050228">
    <property type="entry name" value="Carboxylesterase_BioH"/>
</dbReference>
<gene>
    <name evidence="2" type="ORF">GCM10009097_21610</name>
</gene>